<dbReference type="InterPro" id="IPR000073">
    <property type="entry name" value="AB_hydrolase_1"/>
</dbReference>
<keyword evidence="2" id="KW-0378">Hydrolase</keyword>
<dbReference type="KEGG" id="otk:C6570_07720"/>
<organism evidence="2 3">
    <name type="scientific">Ottowia oryzae</name>
    <dbReference type="NCBI Taxonomy" id="2109914"/>
    <lineage>
        <taxon>Bacteria</taxon>
        <taxon>Pseudomonadati</taxon>
        <taxon>Pseudomonadota</taxon>
        <taxon>Betaproteobacteria</taxon>
        <taxon>Burkholderiales</taxon>
        <taxon>Comamonadaceae</taxon>
        <taxon>Ottowia</taxon>
    </lineage>
</organism>
<dbReference type="InterPro" id="IPR029058">
    <property type="entry name" value="AB_hydrolase_fold"/>
</dbReference>
<dbReference type="Proteomes" id="UP000239709">
    <property type="component" value="Chromosome"/>
</dbReference>
<feature type="domain" description="AB hydrolase-1" evidence="1">
    <location>
        <begin position="33"/>
        <end position="286"/>
    </location>
</feature>
<dbReference type="PANTHER" id="PTHR43194:SF2">
    <property type="entry name" value="PEROXISOMAL MEMBRANE PROTEIN LPX1"/>
    <property type="match status" value="1"/>
</dbReference>
<evidence type="ECO:0000313" key="2">
    <source>
        <dbReference type="EMBL" id="AVO34141.1"/>
    </source>
</evidence>
<reference evidence="2 3" key="1">
    <citation type="submission" date="2018-03" db="EMBL/GenBank/DDBJ databases">
        <title>Genome sequencing of Ottowia sp.</title>
        <authorList>
            <person name="Kim S.-J."/>
            <person name="Heo J."/>
            <person name="Kwon S.-W."/>
        </authorList>
    </citation>
    <scope>NUCLEOTIDE SEQUENCE [LARGE SCALE GENOMIC DNA]</scope>
    <source>
        <strain evidence="2 3">KADR8-3</strain>
    </source>
</reference>
<dbReference type="OrthoDB" id="8543939at2"/>
<accession>A0A2S0MEE6</accession>
<dbReference type="Gene3D" id="3.40.50.1820">
    <property type="entry name" value="alpha/beta hydrolase"/>
    <property type="match status" value="1"/>
</dbReference>
<proteinExistence type="predicted"/>
<dbReference type="Pfam" id="PF00561">
    <property type="entry name" value="Abhydrolase_1"/>
    <property type="match status" value="1"/>
</dbReference>
<evidence type="ECO:0000313" key="3">
    <source>
        <dbReference type="Proteomes" id="UP000239709"/>
    </source>
</evidence>
<dbReference type="AlphaFoldDB" id="A0A2S0MEE6"/>
<dbReference type="RefSeq" id="WP_106702696.1">
    <property type="nucleotide sequence ID" value="NZ_CP027666.1"/>
</dbReference>
<sequence>MTSPALHRVHCPDAQGGHQTAWWQWGDAHAPHVIVCVHGLTRQGRDFDVLAQALLARAAAQGHPLRVVCPDVAGRGESDWLKDPMGYQFPTYVSDALTVVVALHQAAPVGTLDWVGTSMGGLIGLSVAGLPQLPLPAPVRKLVLNDVGPTVQWRALQRIGRYLGQPAVYETVEQGAAAMRALSPGFGPHTDDEWLALSRPMLRPHAQGGWRLHYDPAIAVAYAAITEAAAAEGEQSLWRLYDQVGAATLVLRGAESDLLSRDTAAQMAERGPRAQWVEWAGVGHAPTLIAPDQLAVVLNFLLP</sequence>
<name>A0A2S0MEE6_9BURK</name>
<dbReference type="InterPro" id="IPR050228">
    <property type="entry name" value="Carboxylesterase_BioH"/>
</dbReference>
<dbReference type="SUPFAM" id="SSF53474">
    <property type="entry name" value="alpha/beta-Hydrolases"/>
    <property type="match status" value="1"/>
</dbReference>
<gene>
    <name evidence="2" type="ORF">C6570_07720</name>
</gene>
<dbReference type="GO" id="GO:0016787">
    <property type="term" value="F:hydrolase activity"/>
    <property type="evidence" value="ECO:0007669"/>
    <property type="project" value="UniProtKB-KW"/>
</dbReference>
<evidence type="ECO:0000259" key="1">
    <source>
        <dbReference type="Pfam" id="PF00561"/>
    </source>
</evidence>
<dbReference type="PANTHER" id="PTHR43194">
    <property type="entry name" value="HYDROLASE ALPHA/BETA FOLD FAMILY"/>
    <property type="match status" value="1"/>
</dbReference>
<dbReference type="EMBL" id="CP027666">
    <property type="protein sequence ID" value="AVO34141.1"/>
    <property type="molecule type" value="Genomic_DNA"/>
</dbReference>
<protein>
    <submittedName>
        <fullName evidence="2">Alpha/beta hydrolase</fullName>
    </submittedName>
</protein>
<keyword evidence="3" id="KW-1185">Reference proteome</keyword>